<dbReference type="PANTHER" id="PTHR47338:SF5">
    <property type="entry name" value="ZN(II)2CYS6 TRANSCRIPTION FACTOR (EUROFUNG)"/>
    <property type="match status" value="1"/>
</dbReference>
<gene>
    <name evidence="8" type="ORF">INT45_003467</name>
</gene>
<organism evidence="8 9">
    <name type="scientific">Circinella minor</name>
    <dbReference type="NCBI Taxonomy" id="1195481"/>
    <lineage>
        <taxon>Eukaryota</taxon>
        <taxon>Fungi</taxon>
        <taxon>Fungi incertae sedis</taxon>
        <taxon>Mucoromycota</taxon>
        <taxon>Mucoromycotina</taxon>
        <taxon>Mucoromycetes</taxon>
        <taxon>Mucorales</taxon>
        <taxon>Lichtheimiaceae</taxon>
        <taxon>Circinella</taxon>
    </lineage>
</organism>
<dbReference type="GO" id="GO:0000981">
    <property type="term" value="F:DNA-binding transcription factor activity, RNA polymerase II-specific"/>
    <property type="evidence" value="ECO:0007669"/>
    <property type="project" value="InterPro"/>
</dbReference>
<evidence type="ECO:0000313" key="8">
    <source>
        <dbReference type="EMBL" id="KAG2223743.1"/>
    </source>
</evidence>
<dbReference type="PROSITE" id="PS50048">
    <property type="entry name" value="ZN2_CY6_FUNGAL_2"/>
    <property type="match status" value="1"/>
</dbReference>
<evidence type="ECO:0000256" key="1">
    <source>
        <dbReference type="ARBA" id="ARBA00004123"/>
    </source>
</evidence>
<name>A0A8H7S7Z9_9FUNG</name>
<dbReference type="OrthoDB" id="3971593at2759"/>
<evidence type="ECO:0000256" key="2">
    <source>
        <dbReference type="ARBA" id="ARBA00022723"/>
    </source>
</evidence>
<keyword evidence="4" id="KW-0804">Transcription</keyword>
<dbReference type="Proteomes" id="UP000646827">
    <property type="component" value="Unassembled WGS sequence"/>
</dbReference>
<evidence type="ECO:0000256" key="6">
    <source>
        <dbReference type="SAM" id="MobiDB-lite"/>
    </source>
</evidence>
<keyword evidence="2" id="KW-0479">Metal-binding</keyword>
<dbReference type="Pfam" id="PF00172">
    <property type="entry name" value="Zn_clus"/>
    <property type="match status" value="1"/>
</dbReference>
<feature type="domain" description="Zn(2)-C6 fungal-type" evidence="7">
    <location>
        <begin position="6"/>
        <end position="35"/>
    </location>
</feature>
<dbReference type="SUPFAM" id="SSF57701">
    <property type="entry name" value="Zn2/Cys6 DNA-binding domain"/>
    <property type="match status" value="1"/>
</dbReference>
<evidence type="ECO:0000313" key="9">
    <source>
        <dbReference type="Proteomes" id="UP000646827"/>
    </source>
</evidence>
<keyword evidence="3" id="KW-0805">Transcription regulation</keyword>
<dbReference type="InterPro" id="IPR036864">
    <property type="entry name" value="Zn2-C6_fun-type_DNA-bd_sf"/>
</dbReference>
<evidence type="ECO:0000256" key="3">
    <source>
        <dbReference type="ARBA" id="ARBA00023015"/>
    </source>
</evidence>
<dbReference type="SMART" id="SM00066">
    <property type="entry name" value="GAL4"/>
    <property type="match status" value="1"/>
</dbReference>
<dbReference type="AlphaFoldDB" id="A0A8H7S7Z9"/>
<evidence type="ECO:0000259" key="7">
    <source>
        <dbReference type="PROSITE" id="PS50048"/>
    </source>
</evidence>
<evidence type="ECO:0000256" key="4">
    <source>
        <dbReference type="ARBA" id="ARBA00023163"/>
    </source>
</evidence>
<feature type="compositionally biased region" description="Polar residues" evidence="6">
    <location>
        <begin position="97"/>
        <end position="109"/>
    </location>
</feature>
<dbReference type="PANTHER" id="PTHR47338">
    <property type="entry name" value="ZN(II)2CYS6 TRANSCRIPTION FACTOR (EUROFUNG)-RELATED"/>
    <property type="match status" value="1"/>
</dbReference>
<keyword evidence="9" id="KW-1185">Reference proteome</keyword>
<comment type="caution">
    <text evidence="8">The sequence shown here is derived from an EMBL/GenBank/DDBJ whole genome shotgun (WGS) entry which is preliminary data.</text>
</comment>
<evidence type="ECO:0000256" key="5">
    <source>
        <dbReference type="ARBA" id="ARBA00023242"/>
    </source>
</evidence>
<accession>A0A8H7S7Z9</accession>
<sequence length="834" mass="96469">MNKKFPCEECREQKRKCDSKQPCDRCERFNLKCIYVKAVSPRDQEYVQLAKREGMRSEIEALTKQTEMLERELQGFHSAMQVQHQHSPPMLAKDDVSSSNKENATASKLTTARTSSYLIPLSPIDLMMTAPTPPDSSSSDNNSVITTKSYDYRYSGDKKNQENNAKRRRVIAKKGDFFVAIERDDKRKPWILTVQNGRMIIETFINNHSDLMGRMWDMTSTLCVQNSVPFSFHSFSTFGTLVKMFNTMMVNKYGKTYCRSMINSLRVSAIIAPISLSSPSNANNLATTTATTKPFLLSPSSSNSPSLQSYSSPIQDIDTLTMPLLKAFFHCRHLHQLALHIPTFMRLFITKYSHNISTSPVAMALCASICVGENSHCHHITKLIPPTQIIAQGKLYYEKARQLISDRFDDLCLETFATFIFLTSYKLYTPLKTDDDNDSDHYLTGQWCYGELAERYMHLLEPYFMKITTVEGSNNTPLLLEEAILFQRLRNYLQQLTTLELAYKFKVNDPNMRETGYVRFYEASHTNHGLQWAIANDDSDEQSEFIEMKKALQQLRKEIFENSRASGILSQDLTVLTETVIQQQVQHTTAHWYMHVLPEKLKLPLPVLEATSTSDSHYFATLKEQCEIKGSIVPVLTVLELYDEIILIVQSFLHKRIPNPATNWYFLDQYWQGGEIMVKKDKHPAGEKWVRRITKLLSVKEAIEYKGTDDEFFSMVKEVMFPSQPVRTSVIQIGIQVSINMVRLLRFIQNSEKWSCFFDMRFLTDVWIVMFRTLRFEDYLDASDRRWLHVVRTNMEYCRAMAREHLGNNEDDLNTYIQGLDQDFQDYYATAYTG</sequence>
<dbReference type="GO" id="GO:0008270">
    <property type="term" value="F:zinc ion binding"/>
    <property type="evidence" value="ECO:0007669"/>
    <property type="project" value="InterPro"/>
</dbReference>
<reference evidence="8 9" key="1">
    <citation type="submission" date="2020-12" db="EMBL/GenBank/DDBJ databases">
        <title>Metabolic potential, ecology and presence of endohyphal bacteria is reflected in genomic diversity of Mucoromycotina.</title>
        <authorList>
            <person name="Muszewska A."/>
            <person name="Okrasinska A."/>
            <person name="Steczkiewicz K."/>
            <person name="Drgas O."/>
            <person name="Orlowska M."/>
            <person name="Perlinska-Lenart U."/>
            <person name="Aleksandrzak-Piekarczyk T."/>
            <person name="Szatraj K."/>
            <person name="Zielenkiewicz U."/>
            <person name="Pilsyk S."/>
            <person name="Malc E."/>
            <person name="Mieczkowski P."/>
            <person name="Kruszewska J.S."/>
            <person name="Biernat P."/>
            <person name="Pawlowska J."/>
        </authorList>
    </citation>
    <scope>NUCLEOTIDE SEQUENCE [LARGE SCALE GENOMIC DNA]</scope>
    <source>
        <strain evidence="8 9">CBS 142.35</strain>
    </source>
</reference>
<dbReference type="CDD" id="cd12148">
    <property type="entry name" value="fungal_TF_MHR"/>
    <property type="match status" value="1"/>
</dbReference>
<protein>
    <recommendedName>
        <fullName evidence="7">Zn(2)-C6 fungal-type domain-containing protein</fullName>
    </recommendedName>
</protein>
<comment type="subcellular location">
    <subcellularLocation>
        <location evidence="1">Nucleus</location>
    </subcellularLocation>
</comment>
<keyword evidence="5" id="KW-0539">Nucleus</keyword>
<dbReference type="PROSITE" id="PS00463">
    <property type="entry name" value="ZN2_CY6_FUNGAL_1"/>
    <property type="match status" value="1"/>
</dbReference>
<dbReference type="GO" id="GO:0005634">
    <property type="term" value="C:nucleus"/>
    <property type="evidence" value="ECO:0007669"/>
    <property type="project" value="UniProtKB-SubCell"/>
</dbReference>
<dbReference type="InterPro" id="IPR050815">
    <property type="entry name" value="TF_fung"/>
</dbReference>
<dbReference type="CDD" id="cd00067">
    <property type="entry name" value="GAL4"/>
    <property type="match status" value="1"/>
</dbReference>
<dbReference type="EMBL" id="JAEPRB010000055">
    <property type="protein sequence ID" value="KAG2223743.1"/>
    <property type="molecule type" value="Genomic_DNA"/>
</dbReference>
<dbReference type="Gene3D" id="4.10.240.10">
    <property type="entry name" value="Zn(2)-C6 fungal-type DNA-binding domain"/>
    <property type="match status" value="1"/>
</dbReference>
<proteinExistence type="predicted"/>
<dbReference type="InterPro" id="IPR001138">
    <property type="entry name" value="Zn2Cys6_DnaBD"/>
</dbReference>
<feature type="region of interest" description="Disordered" evidence="6">
    <location>
        <begin position="83"/>
        <end position="109"/>
    </location>
</feature>